<dbReference type="EMBL" id="FNCE01000005">
    <property type="protein sequence ID" value="SDG06267.1"/>
    <property type="molecule type" value="Genomic_DNA"/>
</dbReference>
<dbReference type="PANTHER" id="PTHR43364:SF4">
    <property type="entry name" value="NAD(P)-LINKED OXIDOREDUCTASE SUPERFAMILY PROTEIN"/>
    <property type="match status" value="1"/>
</dbReference>
<dbReference type="PANTHER" id="PTHR43364">
    <property type="entry name" value="NADH-SPECIFIC METHYLGLYOXAL REDUCTASE-RELATED"/>
    <property type="match status" value="1"/>
</dbReference>
<sequence>MEYRPLGRTGLRVSALCLGTMTWGTQNTRDEAFEQMDYALERGINFVDTAEMYPTPYQDELHGRTEEIIGAWLKARGTRDKIVLASKALGPGQRFAHVRGGPRFTRENLENAVDASLRRLGTDAIDLYQLHWPERPSNYFGKLGFDFTADGQWTPLEDTLEALDAIQRSGKIKHVGVSNETPWGVMRYLALAEQGGGPRIASIQNPYSLLNRSFEAGNAEIAIREDCGLLAYAPLAAGMLTGKYLHGAEPPDARLTLYPQNSRYRKPQGLKATEAYVDAARRHGLDPAQMAIRYVVSRPFTTAAIIGATKMSQLKADIDAHDVTLSEELLAELEDIHRVYTYPCP</sequence>
<evidence type="ECO:0000313" key="6">
    <source>
        <dbReference type="EMBL" id="SDG06267.1"/>
    </source>
</evidence>
<dbReference type="AlphaFoldDB" id="A0A1G7R6D0"/>
<keyword evidence="1" id="KW-0521">NADP</keyword>
<dbReference type="GO" id="GO:0016491">
    <property type="term" value="F:oxidoreductase activity"/>
    <property type="evidence" value="ECO:0007669"/>
    <property type="project" value="UniProtKB-KW"/>
</dbReference>
<feature type="domain" description="NADP-dependent oxidoreductase" evidence="5">
    <location>
        <begin position="16"/>
        <end position="336"/>
    </location>
</feature>
<evidence type="ECO:0000259" key="5">
    <source>
        <dbReference type="Pfam" id="PF00248"/>
    </source>
</evidence>
<dbReference type="OrthoDB" id="9773828at2"/>
<dbReference type="SUPFAM" id="SSF51430">
    <property type="entry name" value="NAD(P)-linked oxidoreductase"/>
    <property type="match status" value="1"/>
</dbReference>
<dbReference type="RefSeq" id="WP_090019869.1">
    <property type="nucleotide sequence ID" value="NZ_FNCE01000005.1"/>
</dbReference>
<accession>A0A1G7R6D0</accession>
<evidence type="ECO:0000313" key="7">
    <source>
        <dbReference type="Proteomes" id="UP000199415"/>
    </source>
</evidence>
<keyword evidence="2" id="KW-0560">Oxidoreductase</keyword>
<comment type="similarity">
    <text evidence="3">Belongs to the aldo/keto reductase family. Aldo/keto reductase 2 subfamily.</text>
</comment>
<dbReference type="InterPro" id="IPR036812">
    <property type="entry name" value="NAD(P)_OxRdtase_dom_sf"/>
</dbReference>
<protein>
    <recommendedName>
        <fullName evidence="4">Protein tas</fullName>
    </recommendedName>
</protein>
<name>A0A1G7R6D0_9PROT</name>
<evidence type="ECO:0000256" key="2">
    <source>
        <dbReference type="ARBA" id="ARBA00023002"/>
    </source>
</evidence>
<evidence type="ECO:0000256" key="3">
    <source>
        <dbReference type="ARBA" id="ARBA00038157"/>
    </source>
</evidence>
<evidence type="ECO:0000256" key="1">
    <source>
        <dbReference type="ARBA" id="ARBA00022857"/>
    </source>
</evidence>
<dbReference type="Gene3D" id="3.20.20.100">
    <property type="entry name" value="NADP-dependent oxidoreductase domain"/>
    <property type="match status" value="1"/>
</dbReference>
<dbReference type="InterPro" id="IPR023210">
    <property type="entry name" value="NADP_OxRdtase_dom"/>
</dbReference>
<dbReference type="Pfam" id="PF00248">
    <property type="entry name" value="Aldo_ket_red"/>
    <property type="match status" value="1"/>
</dbReference>
<reference evidence="6 7" key="1">
    <citation type="submission" date="2016-10" db="EMBL/GenBank/DDBJ databases">
        <authorList>
            <person name="de Groot N.N."/>
        </authorList>
    </citation>
    <scope>NUCLEOTIDE SEQUENCE [LARGE SCALE GENOMIC DNA]</scope>
    <source>
        <strain evidence="6 7">DSM 25584</strain>
    </source>
</reference>
<evidence type="ECO:0000256" key="4">
    <source>
        <dbReference type="ARBA" id="ARBA00070119"/>
    </source>
</evidence>
<gene>
    <name evidence="6" type="ORF">SAMN05216241_1052</name>
</gene>
<dbReference type="STRING" id="1082479.SAMN05216241_1052"/>
<dbReference type="CDD" id="cd19094">
    <property type="entry name" value="AKR_Tas-like"/>
    <property type="match status" value="1"/>
</dbReference>
<proteinExistence type="inferred from homology"/>
<dbReference type="Proteomes" id="UP000199415">
    <property type="component" value="Unassembled WGS sequence"/>
</dbReference>
<dbReference type="InterPro" id="IPR050523">
    <property type="entry name" value="AKR_Detox_Biosynth"/>
</dbReference>
<dbReference type="NCBIfam" id="NF007912">
    <property type="entry name" value="PRK10625.1"/>
    <property type="match status" value="1"/>
</dbReference>
<keyword evidence="7" id="KW-1185">Reference proteome</keyword>
<dbReference type="FunFam" id="3.20.20.100:FF:000005">
    <property type="entry name" value="NADP(H)-dependent aldo-keto reductase"/>
    <property type="match status" value="1"/>
</dbReference>
<organism evidence="6 7">
    <name type="scientific">Limimonas halophila</name>
    <dbReference type="NCBI Taxonomy" id="1082479"/>
    <lineage>
        <taxon>Bacteria</taxon>
        <taxon>Pseudomonadati</taxon>
        <taxon>Pseudomonadota</taxon>
        <taxon>Alphaproteobacteria</taxon>
        <taxon>Rhodospirillales</taxon>
        <taxon>Rhodovibrionaceae</taxon>
        <taxon>Limimonas</taxon>
    </lineage>
</organism>